<accession>A0ACB8R1E5</accession>
<feature type="non-terminal residue" evidence="1">
    <location>
        <position position="1"/>
    </location>
</feature>
<dbReference type="Proteomes" id="UP000814033">
    <property type="component" value="Unassembled WGS sequence"/>
</dbReference>
<dbReference type="EMBL" id="MU276828">
    <property type="protein sequence ID" value="KAI0037613.1"/>
    <property type="molecule type" value="Genomic_DNA"/>
</dbReference>
<keyword evidence="2" id="KW-1185">Reference proteome</keyword>
<organism evidence="1 2">
    <name type="scientific">Auriscalpium vulgare</name>
    <dbReference type="NCBI Taxonomy" id="40419"/>
    <lineage>
        <taxon>Eukaryota</taxon>
        <taxon>Fungi</taxon>
        <taxon>Dikarya</taxon>
        <taxon>Basidiomycota</taxon>
        <taxon>Agaricomycotina</taxon>
        <taxon>Agaricomycetes</taxon>
        <taxon>Russulales</taxon>
        <taxon>Auriscalpiaceae</taxon>
        <taxon>Auriscalpium</taxon>
    </lineage>
</organism>
<proteinExistence type="predicted"/>
<name>A0ACB8R1E5_9AGAM</name>
<sequence>PPAFSEHPLIRKAYFTAYLQGTFHRATHEAIKLGLDSAYESLVSLRRQTGIEIEGLDSMARTLPTVERRLRVNADPYIVYKFLCPQCWCVYNASVLSELDGPECMTDNCSGILYTIRELTGGRTKRIPRKVLPTCPIIPMIQRFLMRPGKYDEYQHWRGEGDEPGPAQPIPPPANGFDAFPDPFKRMYDVYDGWGWRALMAGLERRRGGEWGMFDTTIRPGLRQRFVALPCGLVLMMNIDWFSPMGRNRKYSMGAVYITIFNNPRSKRFQPQETILAVAIPGGEGEPTTEQLNNVLESTVDDILRLYGGELLCTTSLTQLLQHSLGLLMRVHGKPGTHPIHALLNIEASDLPASRKAAGLRGVTSKIFMCVICYMPFNDLVSCDCYDPKKFIPREDNRYLKYALKHLETEDADERKKIEDSRGVRWSVLNKLPGFMPARDSPNDFMHGTYLGEIKHIVNVVLIRAGMMTARSRTDKPREKLDEALANVWWPKSLARIPKMIASTHKADEWRNLGNILPVLLYIAWQVDGEIPDGDAPHAREGTKAADAEDNMGELLRTRRRGHLSRQVDATASDIEENYELSPSRNYREHFENVLDYCVSTRIWGSQSITPDEARRAEAYHGRALRSWADMHCHLTPYFHLMMHHSPDIYRHGPSYSHWLF</sequence>
<reference evidence="1" key="1">
    <citation type="submission" date="2021-02" db="EMBL/GenBank/DDBJ databases">
        <authorList>
            <consortium name="DOE Joint Genome Institute"/>
            <person name="Ahrendt S."/>
            <person name="Looney B.P."/>
            <person name="Miyauchi S."/>
            <person name="Morin E."/>
            <person name="Drula E."/>
            <person name="Courty P.E."/>
            <person name="Chicoki N."/>
            <person name="Fauchery L."/>
            <person name="Kohler A."/>
            <person name="Kuo A."/>
            <person name="Labutti K."/>
            <person name="Pangilinan J."/>
            <person name="Lipzen A."/>
            <person name="Riley R."/>
            <person name="Andreopoulos W."/>
            <person name="He G."/>
            <person name="Johnson J."/>
            <person name="Barry K.W."/>
            <person name="Grigoriev I.V."/>
            <person name="Nagy L."/>
            <person name="Hibbett D."/>
            <person name="Henrissat B."/>
            <person name="Matheny P.B."/>
            <person name="Labbe J."/>
            <person name="Martin F."/>
        </authorList>
    </citation>
    <scope>NUCLEOTIDE SEQUENCE</scope>
    <source>
        <strain evidence="1">FP105234-sp</strain>
    </source>
</reference>
<gene>
    <name evidence="1" type="ORF">FA95DRAFT_1457055</name>
</gene>
<protein>
    <submittedName>
        <fullName evidence="1">Uncharacterized protein</fullName>
    </submittedName>
</protein>
<evidence type="ECO:0000313" key="1">
    <source>
        <dbReference type="EMBL" id="KAI0037613.1"/>
    </source>
</evidence>
<comment type="caution">
    <text evidence="1">The sequence shown here is derived from an EMBL/GenBank/DDBJ whole genome shotgun (WGS) entry which is preliminary data.</text>
</comment>
<reference evidence="1" key="2">
    <citation type="journal article" date="2022" name="New Phytol.">
        <title>Evolutionary transition to the ectomycorrhizal habit in the genomes of a hyperdiverse lineage of mushroom-forming fungi.</title>
        <authorList>
            <person name="Looney B."/>
            <person name="Miyauchi S."/>
            <person name="Morin E."/>
            <person name="Drula E."/>
            <person name="Courty P.E."/>
            <person name="Kohler A."/>
            <person name="Kuo A."/>
            <person name="LaButti K."/>
            <person name="Pangilinan J."/>
            <person name="Lipzen A."/>
            <person name="Riley R."/>
            <person name="Andreopoulos W."/>
            <person name="He G."/>
            <person name="Johnson J."/>
            <person name="Nolan M."/>
            <person name="Tritt A."/>
            <person name="Barry K.W."/>
            <person name="Grigoriev I.V."/>
            <person name="Nagy L.G."/>
            <person name="Hibbett D."/>
            <person name="Henrissat B."/>
            <person name="Matheny P.B."/>
            <person name="Labbe J."/>
            <person name="Martin F.M."/>
        </authorList>
    </citation>
    <scope>NUCLEOTIDE SEQUENCE</scope>
    <source>
        <strain evidence="1">FP105234-sp</strain>
    </source>
</reference>
<evidence type="ECO:0000313" key="2">
    <source>
        <dbReference type="Proteomes" id="UP000814033"/>
    </source>
</evidence>
<feature type="non-terminal residue" evidence="1">
    <location>
        <position position="661"/>
    </location>
</feature>